<reference evidence="9 10" key="2">
    <citation type="journal article" date="2021" name="Curr. Genet.">
        <title>Genetic response to nitrogen starvation in the aggressive Eucalyptus foliar pathogen Teratosphaeria destructans.</title>
        <authorList>
            <person name="Havenga M."/>
            <person name="Wingfield B.D."/>
            <person name="Wingfield M.J."/>
            <person name="Dreyer L.L."/>
            <person name="Roets F."/>
            <person name="Aylward J."/>
        </authorList>
    </citation>
    <scope>NUCLEOTIDE SEQUENCE [LARGE SCALE GENOMIC DNA]</scope>
    <source>
        <strain evidence="9">CMW44962</strain>
    </source>
</reference>
<keyword evidence="5" id="KW-0687">Ribonucleoprotein</keyword>
<dbReference type="PANTHER" id="PTHR28595">
    <property type="entry name" value="39S RIBOSOMAL PROTEIN L54, MITOCHONDRIAL"/>
    <property type="match status" value="1"/>
</dbReference>
<feature type="region of interest" description="Disordered" evidence="8">
    <location>
        <begin position="204"/>
        <end position="224"/>
    </location>
</feature>
<proteinExistence type="inferred from homology"/>
<comment type="caution">
    <text evidence="9">The sequence shown here is derived from an EMBL/GenBank/DDBJ whole genome shotgun (WGS) entry which is preliminary data.</text>
</comment>
<feature type="compositionally biased region" description="Polar residues" evidence="8">
    <location>
        <begin position="15"/>
        <end position="45"/>
    </location>
</feature>
<organism evidence="9 10">
    <name type="scientific">Teratosphaeria destructans</name>
    <dbReference type="NCBI Taxonomy" id="418781"/>
    <lineage>
        <taxon>Eukaryota</taxon>
        <taxon>Fungi</taxon>
        <taxon>Dikarya</taxon>
        <taxon>Ascomycota</taxon>
        <taxon>Pezizomycotina</taxon>
        <taxon>Dothideomycetes</taxon>
        <taxon>Dothideomycetidae</taxon>
        <taxon>Mycosphaerellales</taxon>
        <taxon>Teratosphaeriaceae</taxon>
        <taxon>Teratosphaeria</taxon>
    </lineage>
</organism>
<evidence type="ECO:0000256" key="6">
    <source>
        <dbReference type="ARBA" id="ARBA00033752"/>
    </source>
</evidence>
<keyword evidence="10" id="KW-1185">Reference proteome</keyword>
<evidence type="ECO:0000313" key="9">
    <source>
        <dbReference type="EMBL" id="KAH9844654.1"/>
    </source>
</evidence>
<dbReference type="GO" id="GO:0003735">
    <property type="term" value="F:structural constituent of ribosome"/>
    <property type="evidence" value="ECO:0007669"/>
    <property type="project" value="TreeGrafter"/>
</dbReference>
<keyword evidence="3 9" id="KW-0689">Ribosomal protein</keyword>
<evidence type="ECO:0000256" key="5">
    <source>
        <dbReference type="ARBA" id="ARBA00023274"/>
    </source>
</evidence>
<dbReference type="EMBL" id="RIBY02000258">
    <property type="protein sequence ID" value="KAH9844654.1"/>
    <property type="molecule type" value="Genomic_DNA"/>
</dbReference>
<sequence length="224" mass="24489">MICQRCLLRLSRRQAPQSARAFSSTPGSRQATPVSAQTTTATNPRPNDRPAATATPGVSQPFSGPLSPRPSKQDLPINAKQTKGAAKLPASSVPAGTVLKGLNFLKNQQDPLAKEDSEYPPWLWTVLEKKKDDDAAAAADGDLYAKSKRQRQKAAKALRRQQLLNPESLAPKIPLYEQSIDLPAGDGTLEGALEAGEARHELTKAMRDQRRKKIKEDNYLRGMR</sequence>
<evidence type="ECO:0000256" key="3">
    <source>
        <dbReference type="ARBA" id="ARBA00022980"/>
    </source>
</evidence>
<accession>A0A9W7W635</accession>
<keyword evidence="2" id="KW-0809">Transit peptide</keyword>
<evidence type="ECO:0000313" key="10">
    <source>
        <dbReference type="Proteomes" id="UP001138500"/>
    </source>
</evidence>
<dbReference type="OrthoDB" id="10252718at2759"/>
<reference evidence="9 10" key="1">
    <citation type="journal article" date="2018" name="IMA Fungus">
        <title>IMA Genome-F 10: Nine draft genome sequences of Claviceps purpurea s.lat., including C. arundinis, C. humidiphila, and C. cf. spartinae, pseudomolecules for the pitch canker pathogen Fusarium circinatum, draft genome of Davidsoniella eucalypti, Grosmannia galeiformis, Quambalaria eucalypti, and Teratosphaeria destructans.</title>
        <authorList>
            <person name="Wingfield B.D."/>
            <person name="Liu M."/>
            <person name="Nguyen H.D."/>
            <person name="Lane F.A."/>
            <person name="Morgan S.W."/>
            <person name="De Vos L."/>
            <person name="Wilken P.M."/>
            <person name="Duong T.A."/>
            <person name="Aylward J."/>
            <person name="Coetzee M.P."/>
            <person name="Dadej K."/>
            <person name="De Beer Z.W."/>
            <person name="Findlay W."/>
            <person name="Havenga M."/>
            <person name="Kolarik M."/>
            <person name="Menzies J.G."/>
            <person name="Naidoo K."/>
            <person name="Pochopski O."/>
            <person name="Shoukouhi P."/>
            <person name="Santana Q.C."/>
            <person name="Seifert K.A."/>
            <person name="Soal N."/>
            <person name="Steenkamp E.T."/>
            <person name="Tatham C.T."/>
            <person name="van der Nest M.A."/>
            <person name="Wingfield M.J."/>
        </authorList>
    </citation>
    <scope>NUCLEOTIDE SEQUENCE [LARGE SCALE GENOMIC DNA]</scope>
    <source>
        <strain evidence="9">CMW44962</strain>
    </source>
</reference>
<evidence type="ECO:0000256" key="8">
    <source>
        <dbReference type="SAM" id="MobiDB-lite"/>
    </source>
</evidence>
<evidence type="ECO:0000256" key="4">
    <source>
        <dbReference type="ARBA" id="ARBA00023128"/>
    </source>
</evidence>
<dbReference type="PANTHER" id="PTHR28595:SF1">
    <property type="entry name" value="LARGE RIBOSOMAL SUBUNIT PROTEIN ML54"/>
    <property type="match status" value="1"/>
</dbReference>
<evidence type="ECO:0000256" key="7">
    <source>
        <dbReference type="ARBA" id="ARBA00035179"/>
    </source>
</evidence>
<name>A0A9W7W635_9PEZI</name>
<keyword evidence="4" id="KW-0496">Mitochondrion</keyword>
<dbReference type="Proteomes" id="UP001138500">
    <property type="component" value="Unassembled WGS sequence"/>
</dbReference>
<evidence type="ECO:0000256" key="1">
    <source>
        <dbReference type="ARBA" id="ARBA00004173"/>
    </source>
</evidence>
<comment type="similarity">
    <text evidence="6">Belongs to the mitochondrion-specific ribosomal protein mL54 family.</text>
</comment>
<gene>
    <name evidence="9" type="ORF">Tdes44962_MAKER07190</name>
</gene>
<dbReference type="Pfam" id="PF08561">
    <property type="entry name" value="Ribosomal_L37"/>
    <property type="match status" value="1"/>
</dbReference>
<comment type="subcellular location">
    <subcellularLocation>
        <location evidence="1">Mitochondrion</location>
    </subcellularLocation>
</comment>
<evidence type="ECO:0000256" key="2">
    <source>
        <dbReference type="ARBA" id="ARBA00022946"/>
    </source>
</evidence>
<dbReference type="InterPro" id="IPR013870">
    <property type="entry name" value="Ribosomal_mL54"/>
</dbReference>
<dbReference type="AlphaFoldDB" id="A0A9W7W635"/>
<dbReference type="GO" id="GO:0005762">
    <property type="term" value="C:mitochondrial large ribosomal subunit"/>
    <property type="evidence" value="ECO:0007669"/>
    <property type="project" value="TreeGrafter"/>
</dbReference>
<feature type="region of interest" description="Disordered" evidence="8">
    <location>
        <begin position="13"/>
        <end position="76"/>
    </location>
</feature>
<protein>
    <recommendedName>
        <fullName evidence="7">Large ribosomal subunit protein mL54</fullName>
    </recommendedName>
</protein>